<feature type="domain" description="HTH hxlR-type" evidence="4">
    <location>
        <begin position="11"/>
        <end position="108"/>
    </location>
</feature>
<evidence type="ECO:0000256" key="1">
    <source>
        <dbReference type="ARBA" id="ARBA00023015"/>
    </source>
</evidence>
<keyword evidence="3" id="KW-0804">Transcription</keyword>
<dbReference type="InterPro" id="IPR002577">
    <property type="entry name" value="HTH_HxlR"/>
</dbReference>
<dbReference type="Pfam" id="PF01638">
    <property type="entry name" value="HxlR"/>
    <property type="match status" value="1"/>
</dbReference>
<dbReference type="InterPro" id="IPR036388">
    <property type="entry name" value="WH-like_DNA-bd_sf"/>
</dbReference>
<name>A0A1C3HBW5_SERMA</name>
<dbReference type="InterPro" id="IPR036390">
    <property type="entry name" value="WH_DNA-bd_sf"/>
</dbReference>
<dbReference type="PANTHER" id="PTHR33204">
    <property type="entry name" value="TRANSCRIPTIONAL REGULATOR, MARR FAMILY"/>
    <property type="match status" value="1"/>
</dbReference>
<evidence type="ECO:0000259" key="4">
    <source>
        <dbReference type="PROSITE" id="PS51118"/>
    </source>
</evidence>
<dbReference type="SUPFAM" id="SSF46785">
    <property type="entry name" value="Winged helix' DNA-binding domain"/>
    <property type="match status" value="1"/>
</dbReference>
<gene>
    <name evidence="5" type="primary">yybR_1</name>
    <name evidence="5" type="ORF">PWN146_01208</name>
</gene>
<dbReference type="PROSITE" id="PS51118">
    <property type="entry name" value="HTH_HXLR"/>
    <property type="match status" value="1"/>
</dbReference>
<reference evidence="5" key="1">
    <citation type="submission" date="2016-05" db="EMBL/GenBank/DDBJ databases">
        <authorList>
            <person name="Cock P.J.A."/>
            <person name="Cock P.J.A."/>
        </authorList>
    </citation>
    <scope>NUCLEOTIDE SEQUENCE</scope>
    <source>
        <strain evidence="5">PWN146_assembly</strain>
    </source>
</reference>
<dbReference type="Gene3D" id="1.10.10.10">
    <property type="entry name" value="Winged helix-like DNA-binding domain superfamily/Winged helix DNA-binding domain"/>
    <property type="match status" value="1"/>
</dbReference>
<evidence type="ECO:0000313" key="5">
    <source>
        <dbReference type="EMBL" id="SAY42530.1"/>
    </source>
</evidence>
<sequence>MQKTRFSDAPCPVARSLDRVCESWNILILRDAFQGLSRFDEFQQSLGISPTLLARRLKDLVAHGILYKQRYQTRPVRYHYLLTERGNDFFPVLAALSQWGNRHLTDGAVSSLLVDSRTDQPIQVQLINRETQQPVPQQFITLAPGPAASDDIYQRAELMRRRRLADFPESTKETS</sequence>
<dbReference type="GO" id="GO:0003677">
    <property type="term" value="F:DNA binding"/>
    <property type="evidence" value="ECO:0007669"/>
    <property type="project" value="UniProtKB-KW"/>
</dbReference>
<evidence type="ECO:0000256" key="2">
    <source>
        <dbReference type="ARBA" id="ARBA00023125"/>
    </source>
</evidence>
<keyword evidence="1" id="KW-0805">Transcription regulation</keyword>
<dbReference type="AlphaFoldDB" id="A0A1C3HBW5"/>
<keyword evidence="2" id="KW-0238">DNA-binding</keyword>
<proteinExistence type="predicted"/>
<evidence type="ECO:0000256" key="3">
    <source>
        <dbReference type="ARBA" id="ARBA00023163"/>
    </source>
</evidence>
<accession>A0A1C3HBW5</accession>
<organism evidence="5">
    <name type="scientific">Serratia marcescens</name>
    <dbReference type="NCBI Taxonomy" id="615"/>
    <lineage>
        <taxon>Bacteria</taxon>
        <taxon>Pseudomonadati</taxon>
        <taxon>Pseudomonadota</taxon>
        <taxon>Gammaproteobacteria</taxon>
        <taxon>Enterobacterales</taxon>
        <taxon>Yersiniaceae</taxon>
        <taxon>Serratia</taxon>
    </lineage>
</organism>
<dbReference type="PANTHER" id="PTHR33204:SF17">
    <property type="entry name" value="TRANSCRIPTIONAL REGULATORY PROTEIN"/>
    <property type="match status" value="1"/>
</dbReference>
<protein>
    <submittedName>
        <fullName evidence="5">Putative HTH-type transcriptional regulator YybR</fullName>
    </submittedName>
</protein>
<dbReference type="EMBL" id="LT575490">
    <property type="protein sequence ID" value="SAY42530.1"/>
    <property type="molecule type" value="Genomic_DNA"/>
</dbReference>